<sequence>MDITTILFLVAGLALLVLGADLLVRGAARIAIMAGISPLVIGLTIVAYGTSSPELAVSIQSSFAGEADIAVGNVIGSNLFNILMVLGLSSLVAPLPVARQLIRFDVPFMIGVSILTFILGRDGIVSRLDGTILFIGGVGYTIYLIYKGLQDGNPESLDEFDLPSDAQSVPPFRTGIVNVGLILIGFVFLVLGAHWLTESAIAIARALNVSELVIGLTLVATGTSLPELASSLAASYQGERDIAVGNVVGSNIFNLLAVLALCAIVSPNGINVSPVALQFDFPFMIAVAIACLPVFFSESRISRPEGLLFIGYYVAYALYLFLKATDGAQLAIYSQFMATFVIPITVVVLIGTTIASARSNPPSQPHP</sequence>
<evidence type="ECO:0000313" key="7">
    <source>
        <dbReference type="EMBL" id="OEJ75312.1"/>
    </source>
</evidence>
<evidence type="ECO:0000256" key="1">
    <source>
        <dbReference type="ARBA" id="ARBA00004141"/>
    </source>
</evidence>
<dbReference type="STRING" id="1781255.BH720_09955"/>
<feature type="transmembrane region" description="Helical" evidence="5">
    <location>
        <begin position="101"/>
        <end position="119"/>
    </location>
</feature>
<dbReference type="GO" id="GO:0008273">
    <property type="term" value="F:calcium, potassium:sodium antiporter activity"/>
    <property type="evidence" value="ECO:0007669"/>
    <property type="project" value="TreeGrafter"/>
</dbReference>
<feature type="transmembrane region" description="Helical" evidence="5">
    <location>
        <begin position="307"/>
        <end position="324"/>
    </location>
</feature>
<dbReference type="GO" id="GO:0005886">
    <property type="term" value="C:plasma membrane"/>
    <property type="evidence" value="ECO:0007669"/>
    <property type="project" value="TreeGrafter"/>
</dbReference>
<dbReference type="Gene3D" id="6.10.280.80">
    <property type="entry name" value="NCX, peripheral helical region"/>
    <property type="match status" value="1"/>
</dbReference>
<feature type="transmembrane region" description="Helical" evidence="5">
    <location>
        <begin position="336"/>
        <end position="357"/>
    </location>
</feature>
<feature type="transmembrane region" description="Helical" evidence="5">
    <location>
        <begin position="70"/>
        <end position="95"/>
    </location>
</feature>
<organism evidence="7">
    <name type="scientific">Desertifilum tharense IPPAS B-1220</name>
    <dbReference type="NCBI Taxonomy" id="1781255"/>
    <lineage>
        <taxon>Bacteria</taxon>
        <taxon>Bacillati</taxon>
        <taxon>Cyanobacteriota</taxon>
        <taxon>Cyanophyceae</taxon>
        <taxon>Desertifilales</taxon>
        <taxon>Desertifilaceae</taxon>
        <taxon>Desertifilum</taxon>
    </lineage>
</organism>
<feature type="transmembrane region" description="Helical" evidence="5">
    <location>
        <begin position="242"/>
        <end position="265"/>
    </location>
</feature>
<accession>A0A1E5QKV2</accession>
<name>A0A1E5QKV2_9CYAN</name>
<feature type="transmembrane region" description="Helical" evidence="5">
    <location>
        <begin position="29"/>
        <end position="49"/>
    </location>
</feature>
<evidence type="ECO:0000259" key="6">
    <source>
        <dbReference type="Pfam" id="PF01699"/>
    </source>
</evidence>
<dbReference type="InterPro" id="IPR044880">
    <property type="entry name" value="NCX_ion-bd_dom_sf"/>
</dbReference>
<dbReference type="PANTHER" id="PTHR10846">
    <property type="entry name" value="SODIUM/POTASSIUM/CALCIUM EXCHANGER"/>
    <property type="match status" value="1"/>
</dbReference>
<feature type="domain" description="Sodium/calcium exchanger membrane region" evidence="6">
    <location>
        <begin position="179"/>
        <end position="321"/>
    </location>
</feature>
<dbReference type="GO" id="GO:0006874">
    <property type="term" value="P:intracellular calcium ion homeostasis"/>
    <property type="evidence" value="ECO:0007669"/>
    <property type="project" value="TreeGrafter"/>
</dbReference>
<dbReference type="NCBIfam" id="TIGR00367">
    <property type="entry name" value="calcium/sodium antiporter"/>
    <property type="match status" value="1"/>
</dbReference>
<comment type="subcellular location">
    <subcellularLocation>
        <location evidence="1">Membrane</location>
        <topology evidence="1">Multi-pass membrane protein</topology>
    </subcellularLocation>
</comment>
<dbReference type="Pfam" id="PF01699">
    <property type="entry name" value="Na_Ca_ex"/>
    <property type="match status" value="2"/>
</dbReference>
<protein>
    <submittedName>
        <fullName evidence="7">Sodium:calcium antiporter</fullName>
    </submittedName>
</protein>
<dbReference type="PANTHER" id="PTHR10846:SF8">
    <property type="entry name" value="INNER MEMBRANE PROTEIN YRBG"/>
    <property type="match status" value="1"/>
</dbReference>
<dbReference type="EMBL" id="MJGC01000052">
    <property type="protein sequence ID" value="OEJ75312.1"/>
    <property type="molecule type" value="Genomic_DNA"/>
</dbReference>
<keyword evidence="4 5" id="KW-0472">Membrane</keyword>
<comment type="caution">
    <text evidence="7">The sequence shown here is derived from an EMBL/GenBank/DDBJ whole genome shotgun (WGS) entry which is preliminary data.</text>
</comment>
<feature type="transmembrane region" description="Helical" evidence="5">
    <location>
        <begin position="175"/>
        <end position="196"/>
    </location>
</feature>
<feature type="domain" description="Sodium/calcium exchanger membrane region" evidence="6">
    <location>
        <begin position="6"/>
        <end position="143"/>
    </location>
</feature>
<evidence type="ECO:0000256" key="5">
    <source>
        <dbReference type="SAM" id="Phobius"/>
    </source>
</evidence>
<evidence type="ECO:0000256" key="3">
    <source>
        <dbReference type="ARBA" id="ARBA00022989"/>
    </source>
</evidence>
<dbReference type="GO" id="GO:0005262">
    <property type="term" value="F:calcium channel activity"/>
    <property type="evidence" value="ECO:0007669"/>
    <property type="project" value="TreeGrafter"/>
</dbReference>
<dbReference type="OrthoDB" id="9794225at2"/>
<evidence type="ECO:0000256" key="4">
    <source>
        <dbReference type="ARBA" id="ARBA00023136"/>
    </source>
</evidence>
<feature type="transmembrane region" description="Helical" evidence="5">
    <location>
        <begin position="277"/>
        <end position="295"/>
    </location>
</feature>
<dbReference type="InterPro" id="IPR004837">
    <property type="entry name" value="NaCa_Exmemb"/>
</dbReference>
<proteinExistence type="predicted"/>
<dbReference type="RefSeq" id="WP_069967042.1">
    <property type="nucleotide sequence ID" value="NZ_CM124774.1"/>
</dbReference>
<dbReference type="Gene3D" id="1.20.1420.30">
    <property type="entry name" value="NCX, central ion-binding region"/>
    <property type="match status" value="2"/>
</dbReference>
<gene>
    <name evidence="7" type="ORF">BH720_09955</name>
</gene>
<evidence type="ECO:0000256" key="2">
    <source>
        <dbReference type="ARBA" id="ARBA00022692"/>
    </source>
</evidence>
<keyword evidence="3 5" id="KW-1133">Transmembrane helix</keyword>
<dbReference type="AlphaFoldDB" id="A0A1E5QKV2"/>
<feature type="transmembrane region" description="Helical" evidence="5">
    <location>
        <begin position="131"/>
        <end position="149"/>
    </location>
</feature>
<dbReference type="InterPro" id="IPR004481">
    <property type="entry name" value="K/Na/Ca-exchanger"/>
</dbReference>
<reference evidence="7" key="1">
    <citation type="submission" date="2016-09" db="EMBL/GenBank/DDBJ databases">
        <title>Draft genome of thermotolerant cyanobacterium Desertifilum sp. strain IPPAS B-1220.</title>
        <authorList>
            <person name="Sinetova M.A."/>
            <person name="Bolakhan K."/>
            <person name="Zayadan B.K."/>
            <person name="Mironov K.S."/>
            <person name="Ustinova V."/>
            <person name="Kupriyanova E.V."/>
            <person name="Sidorov R.A."/>
            <person name="Skrypnik A.N."/>
            <person name="Gogoleva N.E."/>
            <person name="Gogolev Y.V."/>
            <person name="Los D.A."/>
        </authorList>
    </citation>
    <scope>NUCLEOTIDE SEQUENCE [LARGE SCALE GENOMIC DNA]</scope>
    <source>
        <strain evidence="7">IPPAS B-1220</strain>
    </source>
</reference>
<keyword evidence="2 5" id="KW-0812">Transmembrane</keyword>